<reference evidence="1" key="2">
    <citation type="journal article" date="2017" name="Nat. Commun.">
        <title>Single-virus genomics reveals hidden cosmopolitan and abundant viruses.</title>
        <authorList>
            <person name="Martinez-Hernandez F."/>
            <person name="Fornas O."/>
            <person name="Lluesma Gomez M."/>
            <person name="Bolduc B."/>
            <person name="de la Cruz Pena M.J."/>
            <person name="Martinez J.M."/>
            <person name="Anton J."/>
            <person name="Gasol J.M."/>
            <person name="Rosselli R."/>
            <person name="Rodriguez-Valera F."/>
            <person name="Sullivan M.B."/>
            <person name="Acinas S.G."/>
            <person name="Martinez-Garcia M."/>
        </authorList>
    </citation>
    <scope>NUCLEOTIDE SEQUENCE</scope>
</reference>
<protein>
    <submittedName>
        <fullName evidence="1">Uncharacterized protein</fullName>
    </submittedName>
</protein>
<sequence length="116" mass="13081">MATKKKKTVTATKITPVQMDGTLDKADEQIDVKTETETQQDFNKLCMDVAEVLRSESGTKLSCRVKVLVEDSSAVIYQGMMSNVWGRLRADGRHAVYRHALKQVLLEDPRTKHLCD</sequence>
<accession>A0A218MKP5</accession>
<evidence type="ECO:0000313" key="1">
    <source>
        <dbReference type="EMBL" id="ASE99856.1"/>
    </source>
</evidence>
<organism evidence="1">
    <name type="scientific">uncultured virus</name>
    <dbReference type="NCBI Taxonomy" id="340016"/>
    <lineage>
        <taxon>Viruses</taxon>
        <taxon>environmental samples</taxon>
    </lineage>
</organism>
<reference evidence="1" key="1">
    <citation type="submission" date="2016-10" db="EMBL/GenBank/DDBJ databases">
        <authorList>
            <person name="Varghese N."/>
        </authorList>
    </citation>
    <scope>NUCLEOTIDE SEQUENCE</scope>
</reference>
<name>A0A218MKP5_9VIRU</name>
<dbReference type="EMBL" id="KY052800">
    <property type="protein sequence ID" value="ASE99856.1"/>
    <property type="molecule type" value="Genomic_DNA"/>
</dbReference>
<proteinExistence type="predicted"/>